<feature type="compositionally biased region" description="Polar residues" evidence="1">
    <location>
        <begin position="133"/>
        <end position="144"/>
    </location>
</feature>
<keyword evidence="2" id="KW-0812">Transmembrane</keyword>
<keyword evidence="2" id="KW-1133">Transmembrane helix</keyword>
<dbReference type="EMBL" id="JACJTA010000006">
    <property type="protein sequence ID" value="MBD2603811.1"/>
    <property type="molecule type" value="Genomic_DNA"/>
</dbReference>
<feature type="compositionally biased region" description="Basic and acidic residues" evidence="1">
    <location>
        <begin position="145"/>
        <end position="174"/>
    </location>
</feature>
<gene>
    <name evidence="3" type="ORF">H6G81_04505</name>
</gene>
<feature type="region of interest" description="Disordered" evidence="1">
    <location>
        <begin position="280"/>
        <end position="338"/>
    </location>
</feature>
<feature type="transmembrane region" description="Helical" evidence="2">
    <location>
        <begin position="103"/>
        <end position="124"/>
    </location>
</feature>
<keyword evidence="2" id="KW-0472">Membrane</keyword>
<proteinExistence type="predicted"/>
<dbReference type="RefSeq" id="WP_051502712.1">
    <property type="nucleotide sequence ID" value="NZ_JACJTA010000006.1"/>
</dbReference>
<organism evidence="3 4">
    <name type="scientific">Scytonema hofmannii FACHB-248</name>
    <dbReference type="NCBI Taxonomy" id="1842502"/>
    <lineage>
        <taxon>Bacteria</taxon>
        <taxon>Bacillati</taxon>
        <taxon>Cyanobacteriota</taxon>
        <taxon>Cyanophyceae</taxon>
        <taxon>Nostocales</taxon>
        <taxon>Scytonemataceae</taxon>
        <taxon>Scytonema</taxon>
    </lineage>
</organism>
<feature type="region of interest" description="Disordered" evidence="1">
    <location>
        <begin position="81"/>
        <end position="102"/>
    </location>
</feature>
<evidence type="ECO:0000256" key="1">
    <source>
        <dbReference type="SAM" id="MobiDB-lite"/>
    </source>
</evidence>
<evidence type="ECO:0000256" key="2">
    <source>
        <dbReference type="SAM" id="Phobius"/>
    </source>
</evidence>
<feature type="compositionally biased region" description="Low complexity" evidence="1">
    <location>
        <begin position="300"/>
        <end position="314"/>
    </location>
</feature>
<sequence>MNNKASLEELDNESDEISSPLTSPNSLNGSPNSLNGSANNSGKMLEETGSLGINKDEITLEDEKELAGYNDDLPELLTKEYRIKQDEEEPEGRSTSEKPSVRMGLVLTATAAIIGAVGFVWFGFLAPKPARQKASNPSPSTTPKQLEDESAELKGKLAFQDQRRQLETKPDIQKQRSTPTKPQTSPSPVVAKTPPSPPPVRQTPTVPPAPRTVFVRQPSPPPPQSALFTARPIQRTQPIQPIQQPIRAIQAAPPAEPSSAIDPFERWSQLASLGQTRGLTTPEMASNSQGQPTTELGDNSFATSSTPAPTITAFRTSPTALSTQNNASPFPTKRQQQSISTVSIGYTGANNNSVVTNATGMTDGEMGILNRSPVNQYNSGTSDSALEVAIGTSVNARVVVPMLWDESGESPTNGRFAIQLTEDMQTTDGSVALPTGTILVTQVESVNRSNRLVNMSVVALVYPDSQGHMRQEEIPAGNLLIRGKNNQPLIAQGLFDKGSQIAKQDLLIGVISSLGRVGEIINQPRTQSSSSSSSFGFSQSTVTTTSNPNVLAAALEGFFKVTGDRLTKRSDQAVQEILKKPNVAVVPEGTEVSVFVNSFLRVRR</sequence>
<feature type="compositionally biased region" description="Polar residues" evidence="1">
    <location>
        <begin position="315"/>
        <end position="338"/>
    </location>
</feature>
<accession>A0ABR8GKU1</accession>
<name>A0ABR8GKU1_9CYAN</name>
<comment type="caution">
    <text evidence="3">The sequence shown here is derived from an EMBL/GenBank/DDBJ whole genome shotgun (WGS) entry which is preliminary data.</text>
</comment>
<dbReference type="Proteomes" id="UP000660380">
    <property type="component" value="Unassembled WGS sequence"/>
</dbReference>
<feature type="compositionally biased region" description="Pro residues" evidence="1">
    <location>
        <begin position="194"/>
        <end position="210"/>
    </location>
</feature>
<protein>
    <submittedName>
        <fullName evidence="3">Uncharacterized protein</fullName>
    </submittedName>
</protein>
<feature type="region of interest" description="Disordered" evidence="1">
    <location>
        <begin position="130"/>
        <end position="227"/>
    </location>
</feature>
<evidence type="ECO:0000313" key="3">
    <source>
        <dbReference type="EMBL" id="MBD2603811.1"/>
    </source>
</evidence>
<feature type="compositionally biased region" description="Low complexity" evidence="1">
    <location>
        <begin position="18"/>
        <end position="42"/>
    </location>
</feature>
<reference evidence="3 4" key="1">
    <citation type="journal article" date="2020" name="ISME J.">
        <title>Comparative genomics reveals insights into cyanobacterial evolution and habitat adaptation.</title>
        <authorList>
            <person name="Chen M.Y."/>
            <person name="Teng W.K."/>
            <person name="Zhao L."/>
            <person name="Hu C.X."/>
            <person name="Zhou Y.K."/>
            <person name="Han B.P."/>
            <person name="Song L.R."/>
            <person name="Shu W.S."/>
        </authorList>
    </citation>
    <scope>NUCLEOTIDE SEQUENCE [LARGE SCALE GENOMIC DNA]</scope>
    <source>
        <strain evidence="3 4">FACHB-248</strain>
    </source>
</reference>
<keyword evidence="4" id="KW-1185">Reference proteome</keyword>
<feature type="region of interest" description="Disordered" evidence="1">
    <location>
        <begin position="1"/>
        <end position="56"/>
    </location>
</feature>
<feature type="compositionally biased region" description="Basic and acidic residues" evidence="1">
    <location>
        <begin position="81"/>
        <end position="100"/>
    </location>
</feature>
<evidence type="ECO:0000313" key="4">
    <source>
        <dbReference type="Proteomes" id="UP000660380"/>
    </source>
</evidence>
<feature type="compositionally biased region" description="Low complexity" evidence="1">
    <location>
        <begin position="177"/>
        <end position="193"/>
    </location>
</feature>
<feature type="compositionally biased region" description="Polar residues" evidence="1">
    <location>
        <begin position="280"/>
        <end position="297"/>
    </location>
</feature>